<protein>
    <recommendedName>
        <fullName evidence="1">FHA domain-containing protein</fullName>
    </recommendedName>
</protein>
<dbReference type="Proteomes" id="UP000005666">
    <property type="component" value="Chromosome 14"/>
</dbReference>
<dbReference type="InterPro" id="IPR050923">
    <property type="entry name" value="Cell_Proc_Reg/RNA_Proc"/>
</dbReference>
<gene>
    <name evidence="2" type="primary">TPHA0N00930</name>
    <name evidence="2" type="ordered locus">TPHA_0N00930</name>
</gene>
<keyword evidence="3" id="KW-1185">Reference proteome</keyword>
<dbReference type="PANTHER" id="PTHR23308">
    <property type="entry name" value="NUCLEAR INHIBITOR OF PROTEIN PHOSPHATASE-1"/>
    <property type="match status" value="1"/>
</dbReference>
<dbReference type="Gene3D" id="2.60.200.20">
    <property type="match status" value="1"/>
</dbReference>
<evidence type="ECO:0000313" key="3">
    <source>
        <dbReference type="Proteomes" id="UP000005666"/>
    </source>
</evidence>
<feature type="domain" description="FHA" evidence="1">
    <location>
        <begin position="106"/>
        <end position="174"/>
    </location>
</feature>
<dbReference type="GO" id="GO:0051237">
    <property type="term" value="P:maintenance of RNA location"/>
    <property type="evidence" value="ECO:0007669"/>
    <property type="project" value="EnsemblFungi"/>
</dbReference>
<dbReference type="AlphaFoldDB" id="G8C146"/>
<reference evidence="2 3" key="1">
    <citation type="journal article" date="2011" name="Proc. Natl. Acad. Sci. U.S.A.">
        <title>Evolutionary erosion of yeast sex chromosomes by mating-type switching accidents.</title>
        <authorList>
            <person name="Gordon J.L."/>
            <person name="Armisen D."/>
            <person name="Proux-Wera E."/>
            <person name="Oheigeartaigh S.S."/>
            <person name="Byrne K.P."/>
            <person name="Wolfe K.H."/>
        </authorList>
    </citation>
    <scope>NUCLEOTIDE SEQUENCE [LARGE SCALE GENOMIC DNA]</scope>
    <source>
        <strain evidence="3">ATCC 24235 / CBS 4417 / NBRC 1672 / NRRL Y-8282 / UCD 70-5</strain>
    </source>
</reference>
<sequence>MRRDQGTFCGFARDNDRKRVKVSRFEGFKKKILPIFEPSGLLELESNSRDGVQLKHVEPDDAVVLDEFWKKHHVELKDQYIEKLIIYRKGSKDAAAEYDLSEKSSFTVGRDMKTDANEEGDDDDEVVVADIGVREETCSKQHCVIQHRLVSGIVKCYVMDLESSNGTVLNGIPLPSARYIELKSGDVITLSEHDEDVDYELVYVRS</sequence>
<dbReference type="PROSITE" id="PS50006">
    <property type="entry name" value="FHA_DOMAIN"/>
    <property type="match status" value="1"/>
</dbReference>
<dbReference type="InterPro" id="IPR008984">
    <property type="entry name" value="SMAD_FHA_dom_sf"/>
</dbReference>
<dbReference type="SUPFAM" id="SSF49879">
    <property type="entry name" value="SMAD/FHA domain"/>
    <property type="match status" value="1"/>
</dbReference>
<dbReference type="GO" id="GO:0070274">
    <property type="term" value="C:RES complex"/>
    <property type="evidence" value="ECO:0007669"/>
    <property type="project" value="EnsemblFungi"/>
</dbReference>
<proteinExistence type="predicted"/>
<dbReference type="STRING" id="1071381.G8C146"/>
<dbReference type="SMART" id="SM00240">
    <property type="entry name" value="FHA"/>
    <property type="match status" value="1"/>
</dbReference>
<dbReference type="OrthoDB" id="444265at2759"/>
<name>G8C146_TETPH</name>
<dbReference type="Pfam" id="PF00498">
    <property type="entry name" value="FHA"/>
    <property type="match status" value="1"/>
</dbReference>
<evidence type="ECO:0000259" key="1">
    <source>
        <dbReference type="PROSITE" id="PS50006"/>
    </source>
</evidence>
<dbReference type="eggNOG" id="KOG1882">
    <property type="taxonomic scope" value="Eukaryota"/>
</dbReference>
<dbReference type="OMA" id="KCYVMDL"/>
<dbReference type="KEGG" id="tpf:TPHA_0N00930"/>
<dbReference type="GO" id="GO:0000398">
    <property type="term" value="P:mRNA splicing, via spliceosome"/>
    <property type="evidence" value="ECO:0007669"/>
    <property type="project" value="EnsemblFungi"/>
</dbReference>
<evidence type="ECO:0000313" key="2">
    <source>
        <dbReference type="EMBL" id="CCE65874.1"/>
    </source>
</evidence>
<dbReference type="GeneID" id="11532074"/>
<dbReference type="InterPro" id="IPR000253">
    <property type="entry name" value="FHA_dom"/>
</dbReference>
<dbReference type="GO" id="GO:0006406">
    <property type="term" value="P:mRNA export from nucleus"/>
    <property type="evidence" value="ECO:0007669"/>
    <property type="project" value="EnsemblFungi"/>
</dbReference>
<dbReference type="RefSeq" id="XP_003688308.1">
    <property type="nucleotide sequence ID" value="XM_003688260.1"/>
</dbReference>
<dbReference type="EMBL" id="HE612869">
    <property type="protein sequence ID" value="CCE65874.1"/>
    <property type="molecule type" value="Genomic_DNA"/>
</dbReference>
<dbReference type="HOGENOM" id="CLU_022457_1_3_1"/>
<accession>G8C146</accession>
<organism evidence="2 3">
    <name type="scientific">Tetrapisispora phaffii (strain ATCC 24235 / CBS 4417 / NBRC 1672 / NRRL Y-8282 / UCD 70-5)</name>
    <name type="common">Yeast</name>
    <name type="synonym">Fabospora phaffii</name>
    <dbReference type="NCBI Taxonomy" id="1071381"/>
    <lineage>
        <taxon>Eukaryota</taxon>
        <taxon>Fungi</taxon>
        <taxon>Dikarya</taxon>
        <taxon>Ascomycota</taxon>
        <taxon>Saccharomycotina</taxon>
        <taxon>Saccharomycetes</taxon>
        <taxon>Saccharomycetales</taxon>
        <taxon>Saccharomycetaceae</taxon>
        <taxon>Tetrapisispora</taxon>
    </lineage>
</organism>